<organism evidence="2 3">
    <name type="scientific">Sphingopyxis jiangsuensis</name>
    <dbReference type="NCBI Taxonomy" id="2871171"/>
    <lineage>
        <taxon>Bacteria</taxon>
        <taxon>Pseudomonadati</taxon>
        <taxon>Pseudomonadota</taxon>
        <taxon>Alphaproteobacteria</taxon>
        <taxon>Sphingomonadales</taxon>
        <taxon>Sphingomonadaceae</taxon>
        <taxon>Sphingopyxis</taxon>
    </lineage>
</organism>
<evidence type="ECO:0000256" key="1">
    <source>
        <dbReference type="SAM" id="MobiDB-lite"/>
    </source>
</evidence>
<gene>
    <name evidence="2" type="ORF">K5P26_05845</name>
</gene>
<proteinExistence type="predicted"/>
<feature type="region of interest" description="Disordered" evidence="1">
    <location>
        <begin position="23"/>
        <end position="46"/>
    </location>
</feature>
<dbReference type="EMBL" id="JAILXK010000001">
    <property type="protein sequence ID" value="MBY4636660.1"/>
    <property type="molecule type" value="Genomic_DNA"/>
</dbReference>
<reference evidence="2" key="1">
    <citation type="submission" date="2021-08" db="EMBL/GenBank/DDBJ databases">
        <title>Sphingopyxis panaciterrulae sp. nov., isolated from the surface water of the Yellow Sea.</title>
        <authorList>
            <person name="Gao Z."/>
            <person name="Zhang D."/>
            <person name="Zhang A."/>
        </authorList>
    </citation>
    <scope>NUCLEOTIDE SEQUENCE</scope>
    <source>
        <strain evidence="2">XHP0097</strain>
    </source>
</reference>
<dbReference type="PROSITE" id="PS51257">
    <property type="entry name" value="PROKAR_LIPOPROTEIN"/>
    <property type="match status" value="1"/>
</dbReference>
<evidence type="ECO:0000313" key="2">
    <source>
        <dbReference type="EMBL" id="MBY4636660.1"/>
    </source>
</evidence>
<evidence type="ECO:0000313" key="3">
    <source>
        <dbReference type="Proteomes" id="UP001166571"/>
    </source>
</evidence>
<name>A0ABS7MCA2_9SPHN</name>
<comment type="caution">
    <text evidence="2">The sequence shown here is derived from an EMBL/GenBank/DDBJ whole genome shotgun (WGS) entry which is preliminary data.</text>
</comment>
<protein>
    <recommendedName>
        <fullName evidence="4">Lipoprotein</fullName>
    </recommendedName>
</protein>
<keyword evidence="3" id="KW-1185">Reference proteome</keyword>
<accession>A0ABS7MCA2</accession>
<dbReference type="Proteomes" id="UP001166571">
    <property type="component" value="Unassembled WGS sequence"/>
</dbReference>
<sequence>MRMRSILFGATAAMLLTGCEKADAPAPDDTDAAPVEAAESDASAAPHQYADWAGQWTGVEGMYVTITPSEPGRYSLEMQSDLDTKGTYEGRDGATGIEFERGGETLSLTASDGDATGLKHLAGKKDCLTVKTGEGYCRD</sequence>
<dbReference type="RefSeq" id="WP_201925623.1">
    <property type="nucleotide sequence ID" value="NZ_JAERPO010000001.1"/>
</dbReference>
<evidence type="ECO:0008006" key="4">
    <source>
        <dbReference type="Google" id="ProtNLM"/>
    </source>
</evidence>